<evidence type="ECO:0000313" key="1">
    <source>
        <dbReference type="EMBL" id="VFS30734.1"/>
    </source>
</evidence>
<proteinExistence type="predicted"/>
<name>A0A484Y3S1_9ENTR</name>
<organism evidence="1 2">
    <name type="scientific">Enterobacter cancerogenus</name>
    <dbReference type="NCBI Taxonomy" id="69218"/>
    <lineage>
        <taxon>Bacteria</taxon>
        <taxon>Pseudomonadati</taxon>
        <taxon>Pseudomonadota</taxon>
        <taxon>Gammaproteobacteria</taxon>
        <taxon>Enterobacterales</taxon>
        <taxon>Enterobacteriaceae</taxon>
        <taxon>Enterobacter</taxon>
        <taxon>Enterobacter cloacae complex</taxon>
    </lineage>
</organism>
<reference evidence="1 2" key="1">
    <citation type="submission" date="2019-03" db="EMBL/GenBank/DDBJ databases">
        <authorList>
            <consortium name="Pathogen Informatics"/>
        </authorList>
    </citation>
    <scope>NUCLEOTIDE SEQUENCE [LARGE SCALE GENOMIC DNA]</scope>
    <source>
        <strain evidence="1 2">NCTC12126</strain>
    </source>
</reference>
<sequence length="95" mass="10857">MGKTLAGEDQLVKLFNDRHLNVIRLAVTAGVVVGRTEQIGIEHARNAVLAQQNKRIRQRFEPGFYWRFQCLQRLGVVVSHQGDGVERVRFNQGCR</sequence>
<dbReference type="AlphaFoldDB" id="A0A484Y3S1"/>
<protein>
    <submittedName>
        <fullName evidence="1">Uncharacterized protein</fullName>
    </submittedName>
</protein>
<dbReference type="EMBL" id="CAADIW010000024">
    <property type="protein sequence ID" value="VFS30734.1"/>
    <property type="molecule type" value="Genomic_DNA"/>
</dbReference>
<gene>
    <name evidence="1" type="ORF">NCTC12126_02973</name>
</gene>
<accession>A0A484Y3S1</accession>
<evidence type="ECO:0000313" key="2">
    <source>
        <dbReference type="Proteomes" id="UP000351155"/>
    </source>
</evidence>
<dbReference type="Proteomes" id="UP000351155">
    <property type="component" value="Unassembled WGS sequence"/>
</dbReference>